<proteinExistence type="predicted"/>
<dbReference type="Proteomes" id="UP000244677">
    <property type="component" value="Chromosome"/>
</dbReference>
<dbReference type="OrthoDB" id="9777975at2"/>
<accession>A0A2S1LRD0</accession>
<dbReference type="InterPro" id="IPR050300">
    <property type="entry name" value="GDXG_lipolytic_enzyme"/>
</dbReference>
<keyword evidence="2" id="KW-0812">Transmembrane</keyword>
<dbReference type="Gene3D" id="3.40.50.1820">
    <property type="entry name" value="alpha/beta hydrolase"/>
    <property type="match status" value="1"/>
</dbReference>
<gene>
    <name evidence="4" type="ORF">FK004_14165</name>
</gene>
<dbReference type="InterPro" id="IPR029058">
    <property type="entry name" value="AB_hydrolase_fold"/>
</dbReference>
<evidence type="ECO:0000256" key="2">
    <source>
        <dbReference type="SAM" id="Phobius"/>
    </source>
</evidence>
<dbReference type="Pfam" id="PF20434">
    <property type="entry name" value="BD-FAE"/>
    <property type="match status" value="1"/>
</dbReference>
<dbReference type="PANTHER" id="PTHR48081">
    <property type="entry name" value="AB HYDROLASE SUPERFAMILY PROTEIN C4A8.06C"/>
    <property type="match status" value="1"/>
</dbReference>
<name>A0A2S1LRD0_9FLAO</name>
<protein>
    <submittedName>
        <fullName evidence="4">Esterase</fullName>
    </submittedName>
</protein>
<keyword evidence="2" id="KW-1133">Transmembrane helix</keyword>
<dbReference type="AlphaFoldDB" id="A0A2S1LRD0"/>
<dbReference type="KEGG" id="fki:FK004_14165"/>
<sequence>MIPFLAFPIKNIFFGILFAALLVFVLSGCAFKSVTRSKDITYLENEKESGVTAQKLNVFAPAEKGTSLKKVLIFIHGGNWNSGRKGLYSFLGNRLARKDVVTVIIDYPLTPNADYTQMALATARSVQWVSKNISKYGGDPNAIFISGHSAGGHLAALVAIDNRYFKAIDEPNPIKGVILIDAAGLDMYGYLKAENFSPDNTYLKTFTTAESQWKQASPLYALHAGMPPLLIYQGEKTYTSISSSTERFIGALEQYDPEPNFYILKNKKHVGMITQFFNAYNPRYKEIIAFMNDNN</sequence>
<dbReference type="PANTHER" id="PTHR48081:SF33">
    <property type="entry name" value="KYNURENINE FORMAMIDASE"/>
    <property type="match status" value="1"/>
</dbReference>
<keyword evidence="2" id="KW-0472">Membrane</keyword>
<dbReference type="InterPro" id="IPR049492">
    <property type="entry name" value="BD-FAE-like_dom"/>
</dbReference>
<dbReference type="SUPFAM" id="SSF53474">
    <property type="entry name" value="alpha/beta-Hydrolases"/>
    <property type="match status" value="1"/>
</dbReference>
<keyword evidence="5" id="KW-1185">Reference proteome</keyword>
<evidence type="ECO:0000313" key="4">
    <source>
        <dbReference type="EMBL" id="AWG26294.1"/>
    </source>
</evidence>
<reference evidence="4 5" key="1">
    <citation type="submission" date="2017-04" db="EMBL/GenBank/DDBJ databases">
        <title>Complete genome sequence of Flavobacterium kingsejong AJ004.</title>
        <authorList>
            <person name="Lee P.C."/>
        </authorList>
    </citation>
    <scope>NUCLEOTIDE SEQUENCE [LARGE SCALE GENOMIC DNA]</scope>
    <source>
        <strain evidence="4 5">AJ004</strain>
    </source>
</reference>
<keyword evidence="1" id="KW-0378">Hydrolase</keyword>
<organism evidence="4 5">
    <name type="scientific">Flavobacterium kingsejongi</name>
    <dbReference type="NCBI Taxonomy" id="1678728"/>
    <lineage>
        <taxon>Bacteria</taxon>
        <taxon>Pseudomonadati</taxon>
        <taxon>Bacteroidota</taxon>
        <taxon>Flavobacteriia</taxon>
        <taxon>Flavobacteriales</taxon>
        <taxon>Flavobacteriaceae</taxon>
        <taxon>Flavobacterium</taxon>
    </lineage>
</organism>
<dbReference type="GO" id="GO:0016787">
    <property type="term" value="F:hydrolase activity"/>
    <property type="evidence" value="ECO:0007669"/>
    <property type="project" value="UniProtKB-KW"/>
</dbReference>
<dbReference type="RefSeq" id="WP_108737827.1">
    <property type="nucleotide sequence ID" value="NZ_CP020919.1"/>
</dbReference>
<feature type="transmembrane region" description="Helical" evidence="2">
    <location>
        <begin position="12"/>
        <end position="31"/>
    </location>
</feature>
<evidence type="ECO:0000256" key="1">
    <source>
        <dbReference type="ARBA" id="ARBA00022801"/>
    </source>
</evidence>
<evidence type="ECO:0000259" key="3">
    <source>
        <dbReference type="Pfam" id="PF20434"/>
    </source>
</evidence>
<feature type="domain" description="BD-FAE-like" evidence="3">
    <location>
        <begin position="56"/>
        <end position="236"/>
    </location>
</feature>
<evidence type="ECO:0000313" key="5">
    <source>
        <dbReference type="Proteomes" id="UP000244677"/>
    </source>
</evidence>
<dbReference type="EMBL" id="CP020919">
    <property type="protein sequence ID" value="AWG26294.1"/>
    <property type="molecule type" value="Genomic_DNA"/>
</dbReference>